<dbReference type="RefSeq" id="WP_067118348.1">
    <property type="nucleotide sequence ID" value="NZ_KQ948207.1"/>
</dbReference>
<keyword evidence="4" id="KW-1185">Reference proteome</keyword>
<dbReference type="GO" id="GO:0050660">
    <property type="term" value="F:flavin adenine dinucleotide binding"/>
    <property type="evidence" value="ECO:0007669"/>
    <property type="project" value="InterPro"/>
</dbReference>
<protein>
    <recommendedName>
        <fullName evidence="2">Glucose-methanol-choline oxidoreductase C-terminal domain-containing protein</fullName>
    </recommendedName>
</protein>
<evidence type="ECO:0000256" key="1">
    <source>
        <dbReference type="ARBA" id="ARBA00010790"/>
    </source>
</evidence>
<dbReference type="Gene3D" id="3.50.50.60">
    <property type="entry name" value="FAD/NAD(P)-binding domain"/>
    <property type="match status" value="1"/>
</dbReference>
<dbReference type="PROSITE" id="PS51257">
    <property type="entry name" value="PROKAR_LIPOPROTEIN"/>
    <property type="match status" value="1"/>
</dbReference>
<proteinExistence type="inferred from homology"/>
<accession>A0A101PD48</accession>
<gene>
    <name evidence="3" type="ORF">AQI95_05910</name>
</gene>
<dbReference type="EMBL" id="LMWN01000006">
    <property type="protein sequence ID" value="KUN09352.1"/>
    <property type="molecule type" value="Genomic_DNA"/>
</dbReference>
<sequence>MHRVHPVDCDDQDSGIEYARRFGSAGLHAVGSCASGPADDDVVDSYLRVRGVAGLRVVDASVLPFQVSGNTAAPVMAVGWIAGDLIAGS</sequence>
<evidence type="ECO:0000313" key="3">
    <source>
        <dbReference type="EMBL" id="KUN09352.1"/>
    </source>
</evidence>
<dbReference type="InterPro" id="IPR036188">
    <property type="entry name" value="FAD/NAD-bd_sf"/>
</dbReference>
<evidence type="ECO:0000313" key="4">
    <source>
        <dbReference type="Proteomes" id="UP000053127"/>
    </source>
</evidence>
<comment type="similarity">
    <text evidence="1">Belongs to the GMC oxidoreductase family.</text>
</comment>
<dbReference type="PANTHER" id="PTHR11552">
    <property type="entry name" value="GLUCOSE-METHANOL-CHOLINE GMC OXIDOREDUCTASE"/>
    <property type="match status" value="1"/>
</dbReference>
<feature type="domain" description="Glucose-methanol-choline oxidoreductase C-terminal" evidence="2">
    <location>
        <begin position="14"/>
        <end position="79"/>
    </location>
</feature>
<dbReference type="PANTHER" id="PTHR11552:SF147">
    <property type="entry name" value="CHOLINE DEHYDROGENASE, MITOCHONDRIAL"/>
    <property type="match status" value="1"/>
</dbReference>
<dbReference type="InterPro" id="IPR012132">
    <property type="entry name" value="GMC_OxRdtase"/>
</dbReference>
<dbReference type="Pfam" id="PF05199">
    <property type="entry name" value="GMC_oxred_C"/>
    <property type="match status" value="1"/>
</dbReference>
<dbReference type="GO" id="GO:0016614">
    <property type="term" value="F:oxidoreductase activity, acting on CH-OH group of donors"/>
    <property type="evidence" value="ECO:0007669"/>
    <property type="project" value="InterPro"/>
</dbReference>
<name>A0A101PD48_9ACTN</name>
<reference evidence="3 4" key="1">
    <citation type="submission" date="2015-10" db="EMBL/GenBank/DDBJ databases">
        <title>Draft genome sequence of Streptomyces yokosukanensis DSM 40224, type strain for the species Streptomyces yokosukanensis.</title>
        <authorList>
            <person name="Ruckert C."/>
            <person name="Winkler A."/>
            <person name="Kalinowski J."/>
            <person name="Kampfer P."/>
            <person name="Glaeser S."/>
        </authorList>
    </citation>
    <scope>NUCLEOTIDE SEQUENCE [LARGE SCALE GENOMIC DNA]</scope>
    <source>
        <strain evidence="3 4">DSM 40224</strain>
    </source>
</reference>
<dbReference type="STRING" id="67386.AQI95_05910"/>
<dbReference type="AlphaFoldDB" id="A0A101PD48"/>
<dbReference type="InterPro" id="IPR007867">
    <property type="entry name" value="GMC_OxRtase_C"/>
</dbReference>
<organism evidence="3 4">
    <name type="scientific">Streptomyces yokosukanensis</name>
    <dbReference type="NCBI Taxonomy" id="67386"/>
    <lineage>
        <taxon>Bacteria</taxon>
        <taxon>Bacillati</taxon>
        <taxon>Actinomycetota</taxon>
        <taxon>Actinomycetes</taxon>
        <taxon>Kitasatosporales</taxon>
        <taxon>Streptomycetaceae</taxon>
        <taxon>Streptomyces</taxon>
    </lineage>
</organism>
<dbReference type="Gene3D" id="3.30.560.10">
    <property type="entry name" value="Glucose Oxidase, domain 3"/>
    <property type="match status" value="1"/>
</dbReference>
<evidence type="ECO:0000259" key="2">
    <source>
        <dbReference type="Pfam" id="PF05199"/>
    </source>
</evidence>
<comment type="caution">
    <text evidence="3">The sequence shown here is derived from an EMBL/GenBank/DDBJ whole genome shotgun (WGS) entry which is preliminary data.</text>
</comment>
<dbReference type="SUPFAM" id="SSF51905">
    <property type="entry name" value="FAD/NAD(P)-binding domain"/>
    <property type="match status" value="1"/>
</dbReference>
<dbReference type="Proteomes" id="UP000053127">
    <property type="component" value="Unassembled WGS sequence"/>
</dbReference>